<evidence type="ECO:0000256" key="6">
    <source>
        <dbReference type="ARBA" id="ARBA00023136"/>
    </source>
</evidence>
<organism evidence="8 9">
    <name type="scientific">Schizophyllum amplum</name>
    <dbReference type="NCBI Taxonomy" id="97359"/>
    <lineage>
        <taxon>Eukaryota</taxon>
        <taxon>Fungi</taxon>
        <taxon>Dikarya</taxon>
        <taxon>Basidiomycota</taxon>
        <taxon>Agaricomycotina</taxon>
        <taxon>Agaricomycetes</taxon>
        <taxon>Agaricomycetidae</taxon>
        <taxon>Agaricales</taxon>
        <taxon>Schizophyllaceae</taxon>
        <taxon>Schizophyllum</taxon>
    </lineage>
</organism>
<proteinExistence type="predicted"/>
<evidence type="ECO:0000256" key="2">
    <source>
        <dbReference type="ARBA" id="ARBA00022692"/>
    </source>
</evidence>
<dbReference type="EMBL" id="VDMD01000005">
    <property type="protein sequence ID" value="TRM65595.1"/>
    <property type="molecule type" value="Genomic_DNA"/>
</dbReference>
<evidence type="ECO:0008006" key="10">
    <source>
        <dbReference type="Google" id="ProtNLM"/>
    </source>
</evidence>
<keyword evidence="6 7" id="KW-0472">Membrane</keyword>
<sequence length="56" mass="6731">MAIAPITGMLRKRFFFDLSFGLSVGVTSAYAYWYLHHLHTRTLEQEYYLKIEREKM</sequence>
<dbReference type="OrthoDB" id="2317211at2759"/>
<evidence type="ECO:0000256" key="1">
    <source>
        <dbReference type="ARBA" id="ARBA00004273"/>
    </source>
</evidence>
<dbReference type="PANTHER" id="PTHR28264:SF1">
    <property type="entry name" value="CYTOCHROME C OXIDASE SUBUNIT 6C"/>
    <property type="match status" value="1"/>
</dbReference>
<keyword evidence="5" id="KW-0496">Mitochondrion</keyword>
<evidence type="ECO:0000313" key="9">
    <source>
        <dbReference type="Proteomes" id="UP000320762"/>
    </source>
</evidence>
<feature type="transmembrane region" description="Helical" evidence="7">
    <location>
        <begin position="14"/>
        <end position="35"/>
    </location>
</feature>
<evidence type="ECO:0000256" key="5">
    <source>
        <dbReference type="ARBA" id="ARBA00023128"/>
    </source>
</evidence>
<dbReference type="GO" id="GO:0005743">
    <property type="term" value="C:mitochondrial inner membrane"/>
    <property type="evidence" value="ECO:0007669"/>
    <property type="project" value="UniProtKB-SubCell"/>
</dbReference>
<evidence type="ECO:0000256" key="3">
    <source>
        <dbReference type="ARBA" id="ARBA00022792"/>
    </source>
</evidence>
<name>A0A550CLA7_9AGAR</name>
<dbReference type="STRING" id="97359.A0A550CLA7"/>
<dbReference type="Proteomes" id="UP000320762">
    <property type="component" value="Unassembled WGS sequence"/>
</dbReference>
<comment type="caution">
    <text evidence="8">The sequence shown here is derived from an EMBL/GenBank/DDBJ whole genome shotgun (WGS) entry which is preliminary data.</text>
</comment>
<reference evidence="8 9" key="1">
    <citation type="journal article" date="2019" name="New Phytol.">
        <title>Comparative genomics reveals unique wood-decay strategies and fruiting body development in the Schizophyllaceae.</title>
        <authorList>
            <person name="Almasi E."/>
            <person name="Sahu N."/>
            <person name="Krizsan K."/>
            <person name="Balint B."/>
            <person name="Kovacs G.M."/>
            <person name="Kiss B."/>
            <person name="Cseklye J."/>
            <person name="Drula E."/>
            <person name="Henrissat B."/>
            <person name="Nagy I."/>
            <person name="Chovatia M."/>
            <person name="Adam C."/>
            <person name="LaButti K."/>
            <person name="Lipzen A."/>
            <person name="Riley R."/>
            <person name="Grigoriev I.V."/>
            <person name="Nagy L.G."/>
        </authorList>
    </citation>
    <scope>NUCLEOTIDE SEQUENCE [LARGE SCALE GENOMIC DNA]</scope>
    <source>
        <strain evidence="8 9">NL-1724</strain>
    </source>
</reference>
<accession>A0A550CLA7</accession>
<keyword evidence="3" id="KW-0999">Mitochondrion inner membrane</keyword>
<dbReference type="CDD" id="cd22888">
    <property type="entry name" value="CcO_VIIa_fungal"/>
    <property type="match status" value="1"/>
</dbReference>
<evidence type="ECO:0000256" key="4">
    <source>
        <dbReference type="ARBA" id="ARBA00022989"/>
    </source>
</evidence>
<dbReference type="AlphaFoldDB" id="A0A550CLA7"/>
<evidence type="ECO:0000256" key="7">
    <source>
        <dbReference type="SAM" id="Phobius"/>
    </source>
</evidence>
<gene>
    <name evidence="8" type="ORF">BD626DRAFT_628757</name>
</gene>
<evidence type="ECO:0000313" key="8">
    <source>
        <dbReference type="EMBL" id="TRM65595.1"/>
    </source>
</evidence>
<dbReference type="PANTHER" id="PTHR28264">
    <property type="entry name" value="CYTOCHROME C OXIDASE SUBUNIT 7A"/>
    <property type="match status" value="1"/>
</dbReference>
<dbReference type="GO" id="GO:0006123">
    <property type="term" value="P:mitochondrial electron transport, cytochrome c to oxygen"/>
    <property type="evidence" value="ECO:0007669"/>
    <property type="project" value="TreeGrafter"/>
</dbReference>
<dbReference type="GO" id="GO:0004129">
    <property type="term" value="F:cytochrome-c oxidase activity"/>
    <property type="evidence" value="ECO:0007669"/>
    <property type="project" value="TreeGrafter"/>
</dbReference>
<keyword evidence="2 7" id="KW-0812">Transmembrane</keyword>
<comment type="subcellular location">
    <subcellularLocation>
        <location evidence="1">Mitochondrion inner membrane</location>
    </subcellularLocation>
</comment>
<keyword evidence="4 7" id="KW-1133">Transmembrane helix</keyword>
<keyword evidence="9" id="KW-1185">Reference proteome</keyword>
<protein>
    <recommendedName>
        <fullName evidence="10">Cytochrome c oxidase polypeptide VIIA</fullName>
    </recommendedName>
</protein>